<reference evidence="2" key="1">
    <citation type="journal article" date="2022" name="Mol. Ecol. Resour.">
        <title>The genomes of chicory, endive, great burdock and yacon provide insights into Asteraceae palaeo-polyploidization history and plant inulin production.</title>
        <authorList>
            <person name="Fan W."/>
            <person name="Wang S."/>
            <person name="Wang H."/>
            <person name="Wang A."/>
            <person name="Jiang F."/>
            <person name="Liu H."/>
            <person name="Zhao H."/>
            <person name="Xu D."/>
            <person name="Zhang Y."/>
        </authorList>
    </citation>
    <scope>NUCLEOTIDE SEQUENCE [LARGE SCALE GENOMIC DNA]</scope>
    <source>
        <strain evidence="2">cv. Yunnan</strain>
    </source>
</reference>
<protein>
    <submittedName>
        <fullName evidence="1">Uncharacterized protein</fullName>
    </submittedName>
</protein>
<gene>
    <name evidence="1" type="ORF">L1987_00064</name>
</gene>
<evidence type="ECO:0000313" key="2">
    <source>
        <dbReference type="Proteomes" id="UP001056120"/>
    </source>
</evidence>
<dbReference type="EMBL" id="CM042018">
    <property type="protein sequence ID" value="KAI3826023.1"/>
    <property type="molecule type" value="Genomic_DNA"/>
</dbReference>
<organism evidence="1 2">
    <name type="scientific">Smallanthus sonchifolius</name>
    <dbReference type="NCBI Taxonomy" id="185202"/>
    <lineage>
        <taxon>Eukaryota</taxon>
        <taxon>Viridiplantae</taxon>
        <taxon>Streptophyta</taxon>
        <taxon>Embryophyta</taxon>
        <taxon>Tracheophyta</taxon>
        <taxon>Spermatophyta</taxon>
        <taxon>Magnoliopsida</taxon>
        <taxon>eudicotyledons</taxon>
        <taxon>Gunneridae</taxon>
        <taxon>Pentapetalae</taxon>
        <taxon>asterids</taxon>
        <taxon>campanulids</taxon>
        <taxon>Asterales</taxon>
        <taxon>Asteraceae</taxon>
        <taxon>Asteroideae</taxon>
        <taxon>Heliantheae alliance</taxon>
        <taxon>Millerieae</taxon>
        <taxon>Smallanthus</taxon>
    </lineage>
</organism>
<accession>A0ACB9K1A1</accession>
<reference evidence="1 2" key="2">
    <citation type="journal article" date="2022" name="Mol. Ecol. Resour.">
        <title>The genomes of chicory, endive, great burdock and yacon provide insights into Asteraceae paleo-polyploidization history and plant inulin production.</title>
        <authorList>
            <person name="Fan W."/>
            <person name="Wang S."/>
            <person name="Wang H."/>
            <person name="Wang A."/>
            <person name="Jiang F."/>
            <person name="Liu H."/>
            <person name="Zhao H."/>
            <person name="Xu D."/>
            <person name="Zhang Y."/>
        </authorList>
    </citation>
    <scope>NUCLEOTIDE SEQUENCE [LARGE SCALE GENOMIC DNA]</scope>
    <source>
        <strain evidence="2">cv. Yunnan</strain>
        <tissue evidence="1">Leaves</tissue>
    </source>
</reference>
<dbReference type="Proteomes" id="UP001056120">
    <property type="component" value="Linkage Group LG01"/>
</dbReference>
<name>A0ACB9K1A1_9ASTR</name>
<evidence type="ECO:0000313" key="1">
    <source>
        <dbReference type="EMBL" id="KAI3826023.1"/>
    </source>
</evidence>
<proteinExistence type="predicted"/>
<sequence>MSQQNNNSGPATYITKEKGKEVNNNPEIATQQPELQQLVKQSIKEMLPAIIKEVQENIKTPSYVTSHSKRTENPPKTNTEQVASSRRTQTSKRSRTSSNKYSESEESLNLSSESSEEENETKRYRHKGCSYKTFQDCKPYEFKGTEGGIATLHWLEKMESVIAISKCAKKDQVLYASNSFKNEALEWWNSIISAKGRRKTNAMDWKEFRAKVKKKFCPKTEKEQAERKFLEHRMVGTNDREYTTKFFEYARLAPHLAKPESVLITRYIYGLVPEIRDLVKVVSPKTIESTVELTGTMTDGLIRNIEEKKKVESSIKSKPESKRFSKNFGQKGLPFNNPSCKTCGRRHSGKCVFETPFCNHCKVSGHTTENCFKRKGMITCFNCGELGHISTNCPKFARTGRAGGSGAKITPENKKAVRAFVMNANQAERTPDVITGTFLLNNVYAKVLFDSGANRSFIDYNFCNLLNEPLSPLAETYEVETANGDLIKISQSLNNCYITLAGFTIPVQLLPMSITGFDIILGMDWLSNNQAEILCNQQVVKLISPTNKTLTIQGDKPTKPIQIISILKATKCLRKGYLACLVSITALEKEKKIESVHVVSEFPDVFPEELPGLPPEREVEFRINLVPGATPIAKSPYRLAPTEMAELKKQLDELLEKGFIQPSSSPWGAPILFVKKKDGSMRMCIDYRELNKVTIKNRYPLPRIDDLFDQLQGACHFSKIDLRSGYHQLKVHDNDISKTAFRTRYGHFEFTVMPFGLTNAPAAFMDMMNRVCKPYLDKFVIVFIDDILIYSKTQVEHETHLRTILELLRKEKLYAKFSKCGFWLTEVQFLGHVINVNGIQVDPSKIEAISKWEIPKSPTEIRSFLGLAGYYRRFIQNFSRIAIPLTSLTRKSVKYEWGPKQSESFETLKQKLTNAPILSLPDGIEDFVVYCDASHTGLGCVLMQRKKVIAYASRQLKIHEKNYSTHDLELGAIIFALKLWRHYLYGVKFTIYTDHKSLKYIFSQKELNMRQRRWMEILNDYDCEICYHEGKANVVADALSRKENIKPKRVRSLRLELQIDLVSQLKEAQELALKEGNFEKEGMKGMLDLLIKGEDNILRMNKRIWVPVTGDLRERILEEAHKSKYTMHPGSDKMYKNLKESYWWIGMKKNIAIYVAKCLTCSKVKAEHQKPAGLLQQLELPVWKWELITMDFITKLPRTTRGNNAIWVIIDRLTKSAHFLPIKDTMSMDKMAQIYVNEIVTLHGVPLSIVSDRDSRFTSRFWQSFQSALGTRLNLSTAYHPQTDGQSERTIQTLEDMLRACVIDFGGNWDDHLPLMEFSYNNSYHTSIQAAPFEALYGRKCRTPVCWSDIGENQLSGPEIVQETTDKILQIRERLKMARDRQKSYADKRRKPLEFQIGDKVLLKVSPWKGVIRFGKKGKLSPRFVGPFKIIKRIGSVAYQLELPVEMGGVHDVFHVSNLRKCLADESLLMPLQDVEVNEKLKFIERPLQIEDRQIKKLKRKQLILVKVRWDSRRGPEYTWELESEMRKKKSSSRGTREDFQPSLAVREGIVHASGPENTCHSPLPPADTCHADSAPFVTPHPLAVRERFPWPVSRLYEGRVPEYHIRLRTRFLASRPWE</sequence>
<comment type="caution">
    <text evidence="1">The sequence shown here is derived from an EMBL/GenBank/DDBJ whole genome shotgun (WGS) entry which is preliminary data.</text>
</comment>
<keyword evidence="2" id="KW-1185">Reference proteome</keyword>